<name>A0A1G4WH46_9MYCO</name>
<dbReference type="InterPro" id="IPR008279">
    <property type="entry name" value="PEP-util_enz_mobile_dom"/>
</dbReference>
<dbReference type="AlphaFoldDB" id="A0A1G4WH46"/>
<evidence type="ECO:0000313" key="3">
    <source>
        <dbReference type="EMBL" id="SCX22859.1"/>
    </source>
</evidence>
<dbReference type="PANTHER" id="PTHR43615">
    <property type="entry name" value="PHOSPHOENOLPYRUVATE SYNTHASE-RELATED"/>
    <property type="match status" value="1"/>
</dbReference>
<dbReference type="RefSeq" id="WP_090358927.1">
    <property type="nucleotide sequence ID" value="NZ_FMUB01000006.1"/>
</dbReference>
<dbReference type="Gene3D" id="3.50.30.10">
    <property type="entry name" value="Phosphohistidine domain"/>
    <property type="match status" value="1"/>
</dbReference>
<dbReference type="Proteomes" id="UP000199707">
    <property type="component" value="Unassembled WGS sequence"/>
</dbReference>
<dbReference type="Pfam" id="PF00391">
    <property type="entry name" value="PEP-utilizers"/>
    <property type="match status" value="1"/>
</dbReference>
<dbReference type="InterPro" id="IPR002192">
    <property type="entry name" value="PPDK_AMP/ATP-bd"/>
</dbReference>
<dbReference type="Gene3D" id="3.30.1490.20">
    <property type="entry name" value="ATP-grasp fold, A domain"/>
    <property type="match status" value="1"/>
</dbReference>
<evidence type="ECO:0000259" key="2">
    <source>
        <dbReference type="Pfam" id="PF01326"/>
    </source>
</evidence>
<sequence>MTFLITDQAPRGDLRARVGGKAHNLFELTDAGFPVPRWAVLGTEAFDIALAAADVQLSDTQMTLSERLAEAAYAEAALQELLIPQQVREAISAALEYVGDGNVAIRSSAKHEDGAANSFAGLLDTFLNIAGIEAVEDAVRRCWASTFSPRATRYRQIRGLDFGDVAVAVIVQQLIQPVSSGVVFTADPVTGARDRIVINAVLGLGEGLVSGAVDADSVVVAKHDGAVIEETVGAKGQMIVAGDQGGVRTAEVPGSRQQVCSIGADLRSGLAELGARLERHFGAPQDIEWAYTDDAQIWLLQTRPITTLEDESGFEAEHFGEAVAPDALRIWDNSNIIESFAGVTSPLTFTTARALYTDVYREYARSLKVAPAQLDQMEAWLPVMLGQFNGHVYYNLLHWYRMVGIAPGYPLNRRVLEVALGVGEPLDSTTARQLKPFTYAGPVLKAFHRSRSTLTYARRFRGIDELVQDFDAAFEEFVERHGLSDVSTLDGPQAYRKFRQIHAEVARIWGPMMVLDAVLLTSVGVLAAMTKVFLPHAPEWFGFAIVNPGSGAVSLEPARALTDIAAFARSSPELWAFIDSADPATAYPQLVEYAEDGGRSWQELRRKVDDYIDRFGYRCLDELKLEAPDLRQDPSGIFHMLRMAAPEDAARPNDSAQAYLDAHLHGLRRTIYDALRAKIQRAATHREHLRFARTQGFGILKSLVAVMARDLQRRELIDDAAEVYLLTRDELFGLYDGSTGRAEARAAVTRRRTLQRYYHELKAPPRFTTIGSSYTATELTAAGWSRAGAAAEAPAGTVLTGTPSCPGAVTGRAVVVQRPEDFSTGILVAYRTDPGWVAALPFASALLIERASPLTHVAIIARELGVPTVVQIGGLTDAVRTGMTIHVDGGTGTVTLLEEQPDA</sequence>
<keyword evidence="3" id="KW-0670">Pyruvate</keyword>
<proteinExistence type="predicted"/>
<evidence type="ECO:0000259" key="1">
    <source>
        <dbReference type="Pfam" id="PF00391"/>
    </source>
</evidence>
<accession>A0A1G4WH46</accession>
<dbReference type="EMBL" id="FMUB01000006">
    <property type="protein sequence ID" value="SCX22859.1"/>
    <property type="molecule type" value="Genomic_DNA"/>
</dbReference>
<organism evidence="3 4">
    <name type="scientific">Mycolicibacterium fluoranthenivorans</name>
    <dbReference type="NCBI Taxonomy" id="258505"/>
    <lineage>
        <taxon>Bacteria</taxon>
        <taxon>Bacillati</taxon>
        <taxon>Actinomycetota</taxon>
        <taxon>Actinomycetes</taxon>
        <taxon>Mycobacteriales</taxon>
        <taxon>Mycobacteriaceae</taxon>
        <taxon>Mycolicibacterium</taxon>
    </lineage>
</organism>
<dbReference type="PANTHER" id="PTHR43615:SF1">
    <property type="entry name" value="PPDK_N DOMAIN-CONTAINING PROTEIN"/>
    <property type="match status" value="1"/>
</dbReference>
<dbReference type="InterPro" id="IPR036637">
    <property type="entry name" value="Phosphohistidine_dom_sf"/>
</dbReference>
<dbReference type="Gene3D" id="3.30.470.20">
    <property type="entry name" value="ATP-grasp fold, B domain"/>
    <property type="match status" value="1"/>
</dbReference>
<dbReference type="GO" id="GO:0005524">
    <property type="term" value="F:ATP binding"/>
    <property type="evidence" value="ECO:0007669"/>
    <property type="project" value="InterPro"/>
</dbReference>
<dbReference type="InterPro" id="IPR013815">
    <property type="entry name" value="ATP_grasp_subdomain_1"/>
</dbReference>
<feature type="domain" description="Pyruvate phosphate dikinase AMP/ATP-binding" evidence="2">
    <location>
        <begin position="17"/>
        <end position="312"/>
    </location>
</feature>
<feature type="domain" description="PEP-utilising enzyme mobile" evidence="1">
    <location>
        <begin position="825"/>
        <end position="892"/>
    </location>
</feature>
<dbReference type="STRING" id="1502745.SAMN02799620_03407"/>
<gene>
    <name evidence="3" type="ORF">SAMN02799620_03407</name>
</gene>
<dbReference type="InterPro" id="IPR051549">
    <property type="entry name" value="PEP_Utilizing_Enz"/>
</dbReference>
<dbReference type="Pfam" id="PF01326">
    <property type="entry name" value="PPDK_N"/>
    <property type="match status" value="1"/>
</dbReference>
<dbReference type="NCBIfam" id="NF004881">
    <property type="entry name" value="PRK06241.2-2"/>
    <property type="match status" value="1"/>
</dbReference>
<protein>
    <submittedName>
        <fullName evidence="3">Pyruvate, water dikinase</fullName>
    </submittedName>
</protein>
<dbReference type="SUPFAM" id="SSF56059">
    <property type="entry name" value="Glutathione synthetase ATP-binding domain-like"/>
    <property type="match status" value="1"/>
</dbReference>
<reference evidence="4" key="1">
    <citation type="submission" date="2016-10" db="EMBL/GenBank/DDBJ databases">
        <authorList>
            <person name="Varghese N."/>
            <person name="Submissions S."/>
        </authorList>
    </citation>
    <scope>NUCLEOTIDE SEQUENCE [LARGE SCALE GENOMIC DNA]</scope>
    <source>
        <strain evidence="4">UNC267MFSha1.1M11</strain>
    </source>
</reference>
<keyword evidence="3" id="KW-0418">Kinase</keyword>
<evidence type="ECO:0000313" key="4">
    <source>
        <dbReference type="Proteomes" id="UP000199707"/>
    </source>
</evidence>
<keyword evidence="3" id="KW-0808">Transferase</keyword>
<dbReference type="SUPFAM" id="SSF52009">
    <property type="entry name" value="Phosphohistidine domain"/>
    <property type="match status" value="1"/>
</dbReference>
<dbReference type="GO" id="GO:0016301">
    <property type="term" value="F:kinase activity"/>
    <property type="evidence" value="ECO:0007669"/>
    <property type="project" value="UniProtKB-KW"/>
</dbReference>